<evidence type="ECO:0000313" key="6">
    <source>
        <dbReference type="Proteomes" id="UP000199321"/>
    </source>
</evidence>
<dbReference type="PANTHER" id="PTHR24273">
    <property type="entry name" value="FI04643P-RELATED"/>
    <property type="match status" value="1"/>
</dbReference>
<dbReference type="Pfam" id="PF02494">
    <property type="entry name" value="HYR"/>
    <property type="match status" value="3"/>
</dbReference>
<dbReference type="InterPro" id="IPR013783">
    <property type="entry name" value="Ig-like_fold"/>
</dbReference>
<feature type="chain" id="PRO_5011718285" evidence="3">
    <location>
        <begin position="24"/>
        <end position="1485"/>
    </location>
</feature>
<accession>A0A1G7GCW4</accession>
<gene>
    <name evidence="5" type="ORF">SAMN05421855_10353</name>
</gene>
<feature type="signal peptide" evidence="3">
    <location>
        <begin position="1"/>
        <end position="23"/>
    </location>
</feature>
<feature type="domain" description="HYR" evidence="4">
    <location>
        <begin position="455"/>
        <end position="550"/>
    </location>
</feature>
<dbReference type="RefSeq" id="WP_093144050.1">
    <property type="nucleotide sequence ID" value="NZ_BMWO01000003.1"/>
</dbReference>
<feature type="domain" description="HYR" evidence="4">
    <location>
        <begin position="723"/>
        <end position="811"/>
    </location>
</feature>
<dbReference type="InterPro" id="IPR003410">
    <property type="entry name" value="HYR_dom"/>
</dbReference>
<dbReference type="EMBL" id="FNBA01000003">
    <property type="protein sequence ID" value="SDE85923.1"/>
    <property type="molecule type" value="Genomic_DNA"/>
</dbReference>
<dbReference type="OrthoDB" id="9805017at2"/>
<dbReference type="PANTHER" id="PTHR24273:SF32">
    <property type="entry name" value="HYALIN"/>
    <property type="match status" value="1"/>
</dbReference>
<proteinExistence type="predicted"/>
<evidence type="ECO:0000256" key="2">
    <source>
        <dbReference type="ARBA" id="ARBA00022737"/>
    </source>
</evidence>
<dbReference type="Gene3D" id="2.60.40.10">
    <property type="entry name" value="Immunoglobulins"/>
    <property type="match status" value="2"/>
</dbReference>
<dbReference type="NCBIfam" id="TIGR04183">
    <property type="entry name" value="Por_Secre_tail"/>
    <property type="match status" value="1"/>
</dbReference>
<evidence type="ECO:0000313" key="5">
    <source>
        <dbReference type="EMBL" id="SDE85923.1"/>
    </source>
</evidence>
<dbReference type="Pfam" id="PF18962">
    <property type="entry name" value="Por_Secre_tail"/>
    <property type="match status" value="1"/>
</dbReference>
<dbReference type="PROSITE" id="PS50825">
    <property type="entry name" value="HYR"/>
    <property type="match status" value="5"/>
</dbReference>
<dbReference type="InterPro" id="IPR026444">
    <property type="entry name" value="Secre_tail"/>
</dbReference>
<reference evidence="5 6" key="1">
    <citation type="submission" date="2016-10" db="EMBL/GenBank/DDBJ databases">
        <authorList>
            <person name="de Groot N.N."/>
        </authorList>
    </citation>
    <scope>NUCLEOTIDE SEQUENCE [LARGE SCALE GENOMIC DNA]</scope>
    <source>
        <strain evidence="5 6">DSM 16195</strain>
    </source>
</reference>
<feature type="domain" description="HYR" evidence="4">
    <location>
        <begin position="1146"/>
        <end position="1228"/>
    </location>
</feature>
<dbReference type="STRING" id="227084.SAMN05421855_10353"/>
<dbReference type="Proteomes" id="UP000199321">
    <property type="component" value="Unassembled WGS sequence"/>
</dbReference>
<evidence type="ECO:0000256" key="3">
    <source>
        <dbReference type="SAM" id="SignalP"/>
    </source>
</evidence>
<evidence type="ECO:0000256" key="1">
    <source>
        <dbReference type="ARBA" id="ARBA00022729"/>
    </source>
</evidence>
<keyword evidence="6" id="KW-1185">Reference proteome</keyword>
<evidence type="ECO:0000259" key="4">
    <source>
        <dbReference type="PROSITE" id="PS50825"/>
    </source>
</evidence>
<feature type="domain" description="HYR" evidence="4">
    <location>
        <begin position="1308"/>
        <end position="1395"/>
    </location>
</feature>
<sequence>MKKITQLLLFLLLSIPIQGTLLAQCGPGQNVIQDQTNANYTTPGTSEYAQDFIVNCDGAIEAVKIIFVGVVVPSSGTLKVYSDLAGTIVIASSATISLPVGNSTQIIPLTSPLPVTNGTPYLFAFIEDNTEQIGYRAYNSDVYPDGNLKVRGVGGTIWNETPYDLYFEVMYRDDVAPVAVCQNYTAQLDATGSITITGADVDGGSSDDSGSFTLSLDTDTFSCADKGANTVTLTITDGAGNTDTCTATVTVVDTIDPIISCPAPISVSNDLGTCGAVVTYSQPTASDNCSSGVLNILFVSDNGAATEIETALINEGHSVTAVYNDYSGGDNATLQGALASYDLIYWHASGSVGYGDTHNLATFTNLDSFVANGGNVFVTGYDVIANPTDSNMISFLGGTSTNDIAPSYGTLNGPNNLTTGFSDITGMTITAPNGDQDNLNGLAPSVITVLPGSATGGAEWAINDVPGGEIAWVSSGQSGTSTFSAWTTVGSGYHEALLNFAFNTSGVTPTQTAGLPSGATFPVGTTTNTFVVTDAAGNTATCSFDVTVEDNEAPMITCIADDTRDTDAGVCQYTVVGTEFDATFTDNCTSGSITNDFNGTATLAGEILPIGVTTVVWTVDDGNGQSATCTTVITVEDNEAPMIACIADDTRDTDPGVCQYTVVGTEFDATFTDNCTSATITNDFNGTATIAGEILPIGVTTVVWTVDDGNGQSATCTTVITVEDNEAPMITCVADDTRDTDAGVCQYTVVGTEFDATFTDNCTSVTITNDFNGTATIAGEILPIGVTTVVWTVDDGNGQSASCTTVITVEDNEAPMITCIADDTRDTDAGVCQYTVVGTEFDATFTDNCTSGSITNDFNGTATIAGEILPKGITTVLWTVNDGNGQSATCTTVITVEDNEAPMITCVADDTRDTDPGVCQYTVVGTEFDATFTDNCSDGSITNDLNGTATIAGEIFTPGITTVVWTVDDGNGQSATCTTVITVEDNEAPVMACPTDVVANTDLGICGAVVIFSDAIAFDNCGIASVIQTAGLSSGSLFPVGVSTIEYTATDINGNNTTCDFTITITDNEVPITVCQDITIQLDATGTASIIASDVDGGSTDNCGIASTTIDMDTFDCSNVGPNNVTLTVTDVNGNVSTCIAVVTVEDITAPVVVCQDITVQLDPTTGTVTILGADVDGGSTDVCGIASYDLDIDTFDCSNIGDNPVILTVTDSNGNTATCSAIVTVEDNTMPELVCMDFTIELDENGMATLTPDDVIATNTDACGIQTTAVDITEFSCSDIGTPVTVQIFSQDMNGNLATCNATVTVVDLLGPEVTCPADQTVDPGTGNLFYEVPDYFATGEATATDNCTDPVVITSQDPAAGTLLSDGVYTVTCTAEDAYGNVSNCTFQLTVDSVLGTNDATIDVSSIGLYPNPASDFVNINNPQLIHLKQLHVYDLMGRLVISESLESVGASKAIDVSILQSATYMFIIQTENGQIRKQIIKD</sequence>
<name>A0A1G7GCW4_9FLAO</name>
<keyword evidence="2" id="KW-0677">Repeat</keyword>
<protein>
    <submittedName>
        <fullName evidence="5">Por secretion system C-terminal sorting domain-containing protein</fullName>
    </submittedName>
</protein>
<keyword evidence="1 3" id="KW-0732">Signal</keyword>
<organism evidence="5 6">
    <name type="scientific">Ulvibacter litoralis</name>
    <dbReference type="NCBI Taxonomy" id="227084"/>
    <lineage>
        <taxon>Bacteria</taxon>
        <taxon>Pseudomonadati</taxon>
        <taxon>Bacteroidota</taxon>
        <taxon>Flavobacteriia</taxon>
        <taxon>Flavobacteriales</taxon>
        <taxon>Flavobacteriaceae</taxon>
        <taxon>Ulvibacter</taxon>
    </lineage>
</organism>
<feature type="domain" description="HYR" evidence="4">
    <location>
        <begin position="984"/>
        <end position="1067"/>
    </location>
</feature>